<dbReference type="OrthoDB" id="7357196at2759"/>
<dbReference type="Gene3D" id="3.10.100.10">
    <property type="entry name" value="Mannose-Binding Protein A, subunit A"/>
    <property type="match status" value="1"/>
</dbReference>
<dbReference type="Pfam" id="PF00059">
    <property type="entry name" value="Lectin_C"/>
    <property type="match status" value="1"/>
</dbReference>
<proteinExistence type="predicted"/>
<keyword evidence="4" id="KW-1185">Reference proteome</keyword>
<reference evidence="3" key="1">
    <citation type="submission" date="2020-07" db="EMBL/GenBank/DDBJ databases">
        <title>Clarias magur genome sequencing, assembly and annotation.</title>
        <authorList>
            <person name="Kushwaha B."/>
            <person name="Kumar R."/>
            <person name="Das P."/>
            <person name="Joshi C.G."/>
            <person name="Kumar D."/>
            <person name="Nagpure N.S."/>
            <person name="Pandey M."/>
            <person name="Agarwal S."/>
            <person name="Srivastava S."/>
            <person name="Singh M."/>
            <person name="Sahoo L."/>
            <person name="Jayasankar P."/>
            <person name="Meher P.K."/>
            <person name="Koringa P.G."/>
            <person name="Iquebal M.A."/>
            <person name="Das S.P."/>
            <person name="Bit A."/>
            <person name="Patnaik S."/>
            <person name="Patel N."/>
            <person name="Shah T.M."/>
            <person name="Hinsu A."/>
            <person name="Jena J.K."/>
        </authorList>
    </citation>
    <scope>NUCLEOTIDE SEQUENCE</scope>
    <source>
        <strain evidence="3">CIFAMagur01</strain>
        <tissue evidence="3">Testis</tissue>
    </source>
</reference>
<dbReference type="InterPro" id="IPR016187">
    <property type="entry name" value="CTDL_fold"/>
</dbReference>
<dbReference type="AlphaFoldDB" id="A0A8J4WYU0"/>
<dbReference type="EMBL" id="QNUK01000229">
    <property type="protein sequence ID" value="KAF5897599.1"/>
    <property type="molecule type" value="Genomic_DNA"/>
</dbReference>
<accession>A0A8J4WYU0</accession>
<dbReference type="SUPFAM" id="SSF56436">
    <property type="entry name" value="C-type lectin-like"/>
    <property type="match status" value="1"/>
</dbReference>
<name>A0A8J4WYU0_CLAMG</name>
<sequence>MEEIDTLLKTVNGSDADLAWIGGYDDLDIWRSSLDKDIFYMEGEKMLREPDNFNGKELCVFIRSDGKWSDGDCSKRLTFVCYN</sequence>
<dbReference type="InterPro" id="IPR018378">
    <property type="entry name" value="C-type_lectin_CS"/>
</dbReference>
<feature type="non-terminal residue" evidence="3">
    <location>
        <position position="83"/>
    </location>
</feature>
<dbReference type="PANTHER" id="PTHR45784:SF3">
    <property type="entry name" value="C-TYPE LECTIN DOMAIN FAMILY 4 MEMBER K-LIKE-RELATED"/>
    <property type="match status" value="1"/>
</dbReference>
<organism evidence="3 4">
    <name type="scientific">Clarias magur</name>
    <name type="common">Asian catfish</name>
    <name type="synonym">Macropteronotus magur</name>
    <dbReference type="NCBI Taxonomy" id="1594786"/>
    <lineage>
        <taxon>Eukaryota</taxon>
        <taxon>Metazoa</taxon>
        <taxon>Chordata</taxon>
        <taxon>Craniata</taxon>
        <taxon>Vertebrata</taxon>
        <taxon>Euteleostomi</taxon>
        <taxon>Actinopterygii</taxon>
        <taxon>Neopterygii</taxon>
        <taxon>Teleostei</taxon>
        <taxon>Ostariophysi</taxon>
        <taxon>Siluriformes</taxon>
        <taxon>Clariidae</taxon>
        <taxon>Clarias</taxon>
    </lineage>
</organism>
<dbReference type="InterPro" id="IPR001304">
    <property type="entry name" value="C-type_lectin-like"/>
</dbReference>
<dbReference type="Proteomes" id="UP000727407">
    <property type="component" value="Unassembled WGS sequence"/>
</dbReference>
<keyword evidence="1" id="KW-1015">Disulfide bond</keyword>
<feature type="domain" description="C-type lectin" evidence="2">
    <location>
        <begin position="1"/>
        <end position="82"/>
    </location>
</feature>
<comment type="caution">
    <text evidence="3">The sequence shown here is derived from an EMBL/GenBank/DDBJ whole genome shotgun (WGS) entry which is preliminary data.</text>
</comment>
<dbReference type="PROSITE" id="PS50041">
    <property type="entry name" value="C_TYPE_LECTIN_2"/>
    <property type="match status" value="1"/>
</dbReference>
<gene>
    <name evidence="3" type="ORF">DAT39_012688</name>
</gene>
<protein>
    <submittedName>
        <fullName evidence="3">Macrophage mannose receptor 1-like</fullName>
    </submittedName>
</protein>
<dbReference type="PANTHER" id="PTHR45784">
    <property type="entry name" value="C-TYPE LECTIN DOMAIN FAMILY 20 MEMBER A-RELATED"/>
    <property type="match status" value="1"/>
</dbReference>
<dbReference type="InterPro" id="IPR016186">
    <property type="entry name" value="C-type_lectin-like/link_sf"/>
</dbReference>
<dbReference type="PROSITE" id="PS00615">
    <property type="entry name" value="C_TYPE_LECTIN_1"/>
    <property type="match status" value="1"/>
</dbReference>
<evidence type="ECO:0000313" key="4">
    <source>
        <dbReference type="Proteomes" id="UP000727407"/>
    </source>
</evidence>
<keyword evidence="3" id="KW-0675">Receptor</keyword>
<evidence type="ECO:0000313" key="3">
    <source>
        <dbReference type="EMBL" id="KAF5897599.1"/>
    </source>
</evidence>
<evidence type="ECO:0000256" key="1">
    <source>
        <dbReference type="ARBA" id="ARBA00023157"/>
    </source>
</evidence>
<evidence type="ECO:0000259" key="2">
    <source>
        <dbReference type="PROSITE" id="PS50041"/>
    </source>
</evidence>